<dbReference type="GO" id="GO:0071111">
    <property type="term" value="F:cyclic-guanylate-specific phosphodiesterase activity"/>
    <property type="evidence" value="ECO:0007669"/>
    <property type="project" value="UniProtKB-EC"/>
</dbReference>
<keyword evidence="2" id="KW-1133">Transmembrane helix</keyword>
<dbReference type="EMBL" id="OBMM01000003">
    <property type="protein sequence ID" value="SOC21183.1"/>
    <property type="molecule type" value="Genomic_DNA"/>
</dbReference>
<gene>
    <name evidence="6" type="ORF">SAMN05428964_103337</name>
</gene>
<dbReference type="SUPFAM" id="SSF55073">
    <property type="entry name" value="Nucleotide cyclase"/>
    <property type="match status" value="1"/>
</dbReference>
<feature type="domain" description="GGDEF" evidence="5">
    <location>
        <begin position="392"/>
        <end position="525"/>
    </location>
</feature>
<reference evidence="6 7" key="1">
    <citation type="submission" date="2017-08" db="EMBL/GenBank/DDBJ databases">
        <authorList>
            <person name="de Groot N.N."/>
        </authorList>
    </citation>
    <scope>NUCLEOTIDE SEQUENCE [LARGE SCALE GENOMIC DNA]</scope>
    <source>
        <strain evidence="6 7">USBA 78</strain>
    </source>
</reference>
<proteinExistence type="predicted"/>
<dbReference type="PROSITE" id="PS50885">
    <property type="entry name" value="HAMP"/>
    <property type="match status" value="1"/>
</dbReference>
<dbReference type="SUPFAM" id="SSF158472">
    <property type="entry name" value="HAMP domain-like"/>
    <property type="match status" value="1"/>
</dbReference>
<feature type="transmembrane region" description="Helical" evidence="2">
    <location>
        <begin position="20"/>
        <end position="45"/>
    </location>
</feature>
<dbReference type="PROSITE" id="PS50883">
    <property type="entry name" value="EAL"/>
    <property type="match status" value="1"/>
</dbReference>
<keyword evidence="2" id="KW-0472">Membrane</keyword>
<dbReference type="InterPro" id="IPR052155">
    <property type="entry name" value="Biofilm_reg_signaling"/>
</dbReference>
<dbReference type="InterPro" id="IPR000160">
    <property type="entry name" value="GGDEF_dom"/>
</dbReference>
<accession>A0A285TGH4</accession>
<dbReference type="Proteomes" id="UP000219068">
    <property type="component" value="Unassembled WGS sequence"/>
</dbReference>
<dbReference type="InterPro" id="IPR043128">
    <property type="entry name" value="Rev_trsase/Diguanyl_cyclase"/>
</dbReference>
<dbReference type="InterPro" id="IPR035965">
    <property type="entry name" value="PAS-like_dom_sf"/>
</dbReference>
<dbReference type="Pfam" id="PF00563">
    <property type="entry name" value="EAL"/>
    <property type="match status" value="1"/>
</dbReference>
<dbReference type="Pfam" id="PF00990">
    <property type="entry name" value="GGDEF"/>
    <property type="match status" value="1"/>
</dbReference>
<name>A0A285TGH4_9PROT</name>
<dbReference type="InterPro" id="IPR003660">
    <property type="entry name" value="HAMP_dom"/>
</dbReference>
<dbReference type="InterPro" id="IPR035919">
    <property type="entry name" value="EAL_sf"/>
</dbReference>
<evidence type="ECO:0000259" key="3">
    <source>
        <dbReference type="PROSITE" id="PS50883"/>
    </source>
</evidence>
<protein>
    <submittedName>
        <fullName evidence="6">Diguanylate cyclase (GGDEF) domain-containing protein</fullName>
    </submittedName>
</protein>
<dbReference type="PANTHER" id="PTHR44757">
    <property type="entry name" value="DIGUANYLATE CYCLASE DGCP"/>
    <property type="match status" value="1"/>
</dbReference>
<dbReference type="SMART" id="SM00052">
    <property type="entry name" value="EAL"/>
    <property type="match status" value="1"/>
</dbReference>
<dbReference type="Gene3D" id="3.20.20.450">
    <property type="entry name" value="EAL domain"/>
    <property type="match status" value="1"/>
</dbReference>
<dbReference type="AlphaFoldDB" id="A0A285TGH4"/>
<evidence type="ECO:0000313" key="7">
    <source>
        <dbReference type="Proteomes" id="UP000219068"/>
    </source>
</evidence>
<feature type="domain" description="EAL" evidence="3">
    <location>
        <begin position="534"/>
        <end position="788"/>
    </location>
</feature>
<feature type="domain" description="HAMP" evidence="4">
    <location>
        <begin position="177"/>
        <end position="229"/>
    </location>
</feature>
<dbReference type="PROSITE" id="PS50887">
    <property type="entry name" value="GGDEF"/>
    <property type="match status" value="1"/>
</dbReference>
<dbReference type="Pfam" id="PF12860">
    <property type="entry name" value="PAS_7"/>
    <property type="match status" value="1"/>
</dbReference>
<dbReference type="CDD" id="cd06225">
    <property type="entry name" value="HAMP"/>
    <property type="match status" value="1"/>
</dbReference>
<dbReference type="GO" id="GO:0071732">
    <property type="term" value="P:cellular response to nitric oxide"/>
    <property type="evidence" value="ECO:0007669"/>
    <property type="project" value="UniProtKB-ARBA"/>
</dbReference>
<dbReference type="GO" id="GO:0016020">
    <property type="term" value="C:membrane"/>
    <property type="evidence" value="ECO:0007669"/>
    <property type="project" value="InterPro"/>
</dbReference>
<dbReference type="FunFam" id="3.30.70.270:FF:000001">
    <property type="entry name" value="Diguanylate cyclase domain protein"/>
    <property type="match status" value="1"/>
</dbReference>
<dbReference type="Gene3D" id="6.10.340.10">
    <property type="match status" value="1"/>
</dbReference>
<dbReference type="SUPFAM" id="SSF141868">
    <property type="entry name" value="EAL domain-like"/>
    <property type="match status" value="1"/>
</dbReference>
<keyword evidence="2" id="KW-0812">Transmembrane</keyword>
<dbReference type="CDD" id="cd01948">
    <property type="entry name" value="EAL"/>
    <property type="match status" value="1"/>
</dbReference>
<dbReference type="Gene3D" id="3.30.450.20">
    <property type="entry name" value="PAS domain"/>
    <property type="match status" value="1"/>
</dbReference>
<dbReference type="GO" id="GO:0007165">
    <property type="term" value="P:signal transduction"/>
    <property type="evidence" value="ECO:0007669"/>
    <property type="project" value="InterPro"/>
</dbReference>
<feature type="transmembrane region" description="Helical" evidence="2">
    <location>
        <begin position="154"/>
        <end position="174"/>
    </location>
</feature>
<organism evidence="6 7">
    <name type="scientific">Thalassospira xiamenensis</name>
    <dbReference type="NCBI Taxonomy" id="220697"/>
    <lineage>
        <taxon>Bacteria</taxon>
        <taxon>Pseudomonadati</taxon>
        <taxon>Pseudomonadota</taxon>
        <taxon>Alphaproteobacteria</taxon>
        <taxon>Rhodospirillales</taxon>
        <taxon>Thalassospiraceae</taxon>
        <taxon>Thalassospira</taxon>
    </lineage>
</organism>
<evidence type="ECO:0000313" key="6">
    <source>
        <dbReference type="EMBL" id="SOC21183.1"/>
    </source>
</evidence>
<evidence type="ECO:0000256" key="2">
    <source>
        <dbReference type="SAM" id="Phobius"/>
    </source>
</evidence>
<evidence type="ECO:0000259" key="4">
    <source>
        <dbReference type="PROSITE" id="PS50885"/>
    </source>
</evidence>
<dbReference type="SMART" id="SM00267">
    <property type="entry name" value="GGDEF"/>
    <property type="match status" value="1"/>
</dbReference>
<evidence type="ECO:0000259" key="5">
    <source>
        <dbReference type="PROSITE" id="PS50887"/>
    </source>
</evidence>
<dbReference type="Gene3D" id="3.30.70.270">
    <property type="match status" value="1"/>
</dbReference>
<dbReference type="RefSeq" id="WP_249278081.1">
    <property type="nucleotide sequence ID" value="NZ_OBMM01000003.1"/>
</dbReference>
<dbReference type="NCBIfam" id="TIGR00254">
    <property type="entry name" value="GGDEF"/>
    <property type="match status" value="1"/>
</dbReference>
<dbReference type="Pfam" id="PF00672">
    <property type="entry name" value="HAMP"/>
    <property type="match status" value="1"/>
</dbReference>
<dbReference type="CDD" id="cd01949">
    <property type="entry name" value="GGDEF"/>
    <property type="match status" value="1"/>
</dbReference>
<comment type="catalytic activity">
    <reaction evidence="1">
        <text>3',3'-c-di-GMP + H2O = 5'-phosphoguanylyl(3'-&gt;5')guanosine + H(+)</text>
        <dbReference type="Rhea" id="RHEA:24902"/>
        <dbReference type="ChEBI" id="CHEBI:15377"/>
        <dbReference type="ChEBI" id="CHEBI:15378"/>
        <dbReference type="ChEBI" id="CHEBI:58754"/>
        <dbReference type="ChEBI" id="CHEBI:58805"/>
        <dbReference type="EC" id="3.1.4.52"/>
    </reaction>
    <physiologicalReaction direction="left-to-right" evidence="1">
        <dbReference type="Rhea" id="RHEA:24903"/>
    </physiologicalReaction>
</comment>
<dbReference type="SUPFAM" id="SSF55785">
    <property type="entry name" value="PYP-like sensor domain (PAS domain)"/>
    <property type="match status" value="1"/>
</dbReference>
<dbReference type="InterPro" id="IPR029787">
    <property type="entry name" value="Nucleotide_cyclase"/>
</dbReference>
<dbReference type="PANTHER" id="PTHR44757:SF2">
    <property type="entry name" value="BIOFILM ARCHITECTURE MAINTENANCE PROTEIN MBAA"/>
    <property type="match status" value="1"/>
</dbReference>
<dbReference type="InterPro" id="IPR001633">
    <property type="entry name" value="EAL_dom"/>
</dbReference>
<sequence>MSRGSYGFLQRKSLSSRLLFIALPLVSLFSLALFVVFGYVSYTVLRDDLTEKIEQTADINARVLATPFWYLDVDNIESALNAMSRDRDIVAVQALGADGTEFAHTGVSQSELNDTLRLSRRVFFERNNVRHDVGELVIFFTEARVQDLLFRRMVIDMILFGLLIAVVAASLLIANKRSIKEPLNRLLHSIRMTKHGRLRRPVEWNSSDELGLLIREYNEMVALQGQAQEEAQRKQALLEATLHNIGQGICLFDQDLNLMVWNERYIELLNLPRDLVKEGTPLADILRFNAERGEYGDVSIQALISDRVAIARRREPYRMERTRPNGRVVQVDHNPMPGGGYVATYTDITERKQTEARMRHLAVHDVLTSLPNRTLFLDRLRQALLSARRFQRGVTVLFVDLDRFKDINDHFGHDVGDLMIQEMGQRLSRIIRDSDTAARLGGDEFAIIQTDVQNIEDTIALAQRIIDELSQPFDCRGIRLHSTASVGITLFPEDGENPEQLVKNADMAMYAAKAEGRNNYRFFLPSMHERVKERKTIEEDLRNALEYDQLELYYQPKIDCRTEKVVGAEALVRWHHPDRGMILPGEFISVAEECGLINRLGAWVLNKACKQTQIWRETSLPGLRIAVNLSPAQFQDAELVSSVTEIMDQTRLPDGTLELEITESILMNNPEKAVSTLNELKGLGVRIAIDDFGTGYSSLNYLKRFPVSSIKIDRSFVNDIHVDMDDKAIVDAVIGLGHSLNLEVVAEGVEEVEQHEYLRDKGCDFIQGFLFAKPLPAATFENWVLERHGRQTARIAVKN</sequence>
<dbReference type="FunFam" id="3.20.20.450:FF:000001">
    <property type="entry name" value="Cyclic di-GMP phosphodiesterase yahA"/>
    <property type="match status" value="1"/>
</dbReference>
<evidence type="ECO:0000256" key="1">
    <source>
        <dbReference type="ARBA" id="ARBA00051114"/>
    </source>
</evidence>